<comment type="caution">
    <text evidence="2">The sequence shown here is derived from an EMBL/GenBank/DDBJ whole genome shotgun (WGS) entry which is preliminary data.</text>
</comment>
<sequence length="245" mass="27522">MIHMRLNRIYVLFAVFATVYSVPTPGNLLFTPSQTKPESNSEQYTSKSDSMDDGSTSFSYKLRSDGKFPVFPNYDPSLKKKQVAVIRVEFIGDHAGEPTTRGHKASILSAVFSSVFFAIWKENDRKPAFEQFEKANLESLPIHFENSYKAGGRTRKLLGCFIWCQGPATDKSFRIRYWTDVHPRNDPKREYLKVDLGCTLEEPCEGLIDIGAGQFIEHRVVSRGGQGGNEGRKGESQGAKPEKEG</sequence>
<dbReference type="Proteomes" id="UP001163846">
    <property type="component" value="Unassembled WGS sequence"/>
</dbReference>
<protein>
    <submittedName>
        <fullName evidence="2">Uncharacterized protein</fullName>
    </submittedName>
</protein>
<evidence type="ECO:0000256" key="1">
    <source>
        <dbReference type="SAM" id="MobiDB-lite"/>
    </source>
</evidence>
<keyword evidence="3" id="KW-1185">Reference proteome</keyword>
<dbReference type="AlphaFoldDB" id="A0AA38PGJ1"/>
<accession>A0AA38PGJ1</accession>
<feature type="region of interest" description="Disordered" evidence="1">
    <location>
        <begin position="30"/>
        <end position="56"/>
    </location>
</feature>
<reference evidence="2" key="1">
    <citation type="submission" date="2022-08" db="EMBL/GenBank/DDBJ databases">
        <authorList>
            <consortium name="DOE Joint Genome Institute"/>
            <person name="Min B."/>
            <person name="Riley R."/>
            <person name="Sierra-Patev S."/>
            <person name="Naranjo-Ortiz M."/>
            <person name="Looney B."/>
            <person name="Konkel Z."/>
            <person name="Slot J.C."/>
            <person name="Sakamoto Y."/>
            <person name="Steenwyk J.L."/>
            <person name="Rokas A."/>
            <person name="Carro J."/>
            <person name="Camarero S."/>
            <person name="Ferreira P."/>
            <person name="Molpeceres G."/>
            <person name="Ruiz-Duenas F.J."/>
            <person name="Serrano A."/>
            <person name="Henrissat B."/>
            <person name="Drula E."/>
            <person name="Hughes K.W."/>
            <person name="Mata J.L."/>
            <person name="Ishikawa N.K."/>
            <person name="Vargas-Isla R."/>
            <person name="Ushijima S."/>
            <person name="Smith C.A."/>
            <person name="Ahrendt S."/>
            <person name="Andreopoulos W."/>
            <person name="He G."/>
            <person name="Labutti K."/>
            <person name="Lipzen A."/>
            <person name="Ng V."/>
            <person name="Sandor L."/>
            <person name="Barry K."/>
            <person name="Martinez A.T."/>
            <person name="Xiao Y."/>
            <person name="Gibbons J.G."/>
            <person name="Terashima K."/>
            <person name="Hibbett D.S."/>
            <person name="Grigoriev I.V."/>
        </authorList>
    </citation>
    <scope>NUCLEOTIDE SEQUENCE</scope>
    <source>
        <strain evidence="2">TFB9207</strain>
    </source>
</reference>
<gene>
    <name evidence="2" type="ORF">F5878DRAFT_392702</name>
</gene>
<evidence type="ECO:0000313" key="2">
    <source>
        <dbReference type="EMBL" id="KAJ3842494.1"/>
    </source>
</evidence>
<evidence type="ECO:0000313" key="3">
    <source>
        <dbReference type="Proteomes" id="UP001163846"/>
    </source>
</evidence>
<organism evidence="2 3">
    <name type="scientific">Lentinula raphanica</name>
    <dbReference type="NCBI Taxonomy" id="153919"/>
    <lineage>
        <taxon>Eukaryota</taxon>
        <taxon>Fungi</taxon>
        <taxon>Dikarya</taxon>
        <taxon>Basidiomycota</taxon>
        <taxon>Agaricomycotina</taxon>
        <taxon>Agaricomycetes</taxon>
        <taxon>Agaricomycetidae</taxon>
        <taxon>Agaricales</taxon>
        <taxon>Marasmiineae</taxon>
        <taxon>Omphalotaceae</taxon>
        <taxon>Lentinula</taxon>
    </lineage>
</organism>
<feature type="compositionally biased region" description="Basic and acidic residues" evidence="1">
    <location>
        <begin position="230"/>
        <end position="245"/>
    </location>
</feature>
<dbReference type="EMBL" id="MU806004">
    <property type="protein sequence ID" value="KAJ3842494.1"/>
    <property type="molecule type" value="Genomic_DNA"/>
</dbReference>
<feature type="region of interest" description="Disordered" evidence="1">
    <location>
        <begin position="222"/>
        <end position="245"/>
    </location>
</feature>
<name>A0AA38PGJ1_9AGAR</name>
<proteinExistence type="predicted"/>